<sequence>MEMFCIAEIASVNGLSESCTQESYTSQNLLPLEDNSSPIHQLTANSNSEDSFFFPNLLLRASSNSTEAENVSDEIRRYSAENVEFSENFDVMQWWLNNNKRYPRLSKLAEKVLAIPASSAASERVFSLAGNIITEKRNRIAPKTVDSILFLNSIYNKQL</sequence>
<comment type="subcellular location">
    <subcellularLocation>
        <location evidence="1">Nucleus</location>
    </subcellularLocation>
</comment>
<dbReference type="InterPro" id="IPR012337">
    <property type="entry name" value="RNaseH-like_sf"/>
</dbReference>
<evidence type="ECO:0000256" key="2">
    <source>
        <dbReference type="ARBA" id="ARBA00022723"/>
    </source>
</evidence>
<dbReference type="GO" id="GO:0008270">
    <property type="term" value="F:zinc ion binding"/>
    <property type="evidence" value="ECO:0007669"/>
    <property type="project" value="UniProtKB-KW"/>
</dbReference>
<accession>A0A0A1WMC4</accession>
<evidence type="ECO:0000256" key="4">
    <source>
        <dbReference type="ARBA" id="ARBA00022833"/>
    </source>
</evidence>
<name>A0A0A1WMC4_ZEUCU</name>
<dbReference type="PANTHER" id="PTHR46481">
    <property type="entry name" value="ZINC FINGER BED DOMAIN-CONTAINING PROTEIN 4"/>
    <property type="match status" value="1"/>
</dbReference>
<dbReference type="PANTHER" id="PTHR46481:SF10">
    <property type="entry name" value="ZINC FINGER BED DOMAIN-CONTAINING PROTEIN 39"/>
    <property type="match status" value="1"/>
</dbReference>
<dbReference type="SUPFAM" id="SSF53098">
    <property type="entry name" value="Ribonuclease H-like"/>
    <property type="match status" value="1"/>
</dbReference>
<evidence type="ECO:0000256" key="1">
    <source>
        <dbReference type="ARBA" id="ARBA00004123"/>
    </source>
</evidence>
<organism evidence="7">
    <name type="scientific">Zeugodacus cucurbitae</name>
    <name type="common">Melon fruit fly</name>
    <name type="synonym">Bactrocera cucurbitae</name>
    <dbReference type="NCBI Taxonomy" id="28588"/>
    <lineage>
        <taxon>Eukaryota</taxon>
        <taxon>Metazoa</taxon>
        <taxon>Ecdysozoa</taxon>
        <taxon>Arthropoda</taxon>
        <taxon>Hexapoda</taxon>
        <taxon>Insecta</taxon>
        <taxon>Pterygota</taxon>
        <taxon>Neoptera</taxon>
        <taxon>Endopterygota</taxon>
        <taxon>Diptera</taxon>
        <taxon>Brachycera</taxon>
        <taxon>Muscomorpha</taxon>
        <taxon>Tephritoidea</taxon>
        <taxon>Tephritidae</taxon>
        <taxon>Zeugodacus</taxon>
        <taxon>Zeugodacus</taxon>
    </lineage>
</organism>
<reference evidence="7" key="2">
    <citation type="journal article" date="2015" name="Gigascience">
        <title>Reconstructing a comprehensive transcriptome assembly of a white-pupal translocated strain of the pest fruit fly Bactrocera cucurbitae.</title>
        <authorList>
            <person name="Sim S.B."/>
            <person name="Calla B."/>
            <person name="Hall B."/>
            <person name="DeRego T."/>
            <person name="Geib S.M."/>
        </authorList>
    </citation>
    <scope>NUCLEOTIDE SEQUENCE</scope>
</reference>
<dbReference type="GO" id="GO:0005634">
    <property type="term" value="C:nucleus"/>
    <property type="evidence" value="ECO:0007669"/>
    <property type="project" value="UniProtKB-SubCell"/>
</dbReference>
<keyword evidence="4" id="KW-0862">Zinc</keyword>
<dbReference type="AlphaFoldDB" id="A0A0A1WMC4"/>
<feature type="domain" description="HAT C-terminal dimerisation" evidence="6">
    <location>
        <begin position="74"/>
        <end position="153"/>
    </location>
</feature>
<gene>
    <name evidence="7" type="primary">TRAC9_0</name>
    <name evidence="7" type="ORF">g.54468</name>
</gene>
<keyword evidence="5" id="KW-0539">Nucleus</keyword>
<evidence type="ECO:0000313" key="7">
    <source>
        <dbReference type="EMBL" id="JAD00199.1"/>
    </source>
</evidence>
<keyword evidence="3" id="KW-0863">Zinc-finger</keyword>
<dbReference type="InterPro" id="IPR008906">
    <property type="entry name" value="HATC_C_dom"/>
</dbReference>
<evidence type="ECO:0000256" key="3">
    <source>
        <dbReference type="ARBA" id="ARBA00022771"/>
    </source>
</evidence>
<evidence type="ECO:0000256" key="5">
    <source>
        <dbReference type="ARBA" id="ARBA00023242"/>
    </source>
</evidence>
<protein>
    <submittedName>
        <fullName evidence="7">Putative AC9 transposase</fullName>
    </submittedName>
</protein>
<dbReference type="GO" id="GO:0046983">
    <property type="term" value="F:protein dimerization activity"/>
    <property type="evidence" value="ECO:0007669"/>
    <property type="project" value="InterPro"/>
</dbReference>
<keyword evidence="2" id="KW-0479">Metal-binding</keyword>
<dbReference type="EMBL" id="GBXI01014093">
    <property type="protein sequence ID" value="JAD00199.1"/>
    <property type="molecule type" value="Transcribed_RNA"/>
</dbReference>
<reference evidence="7" key="1">
    <citation type="submission" date="2014-11" db="EMBL/GenBank/DDBJ databases">
        <authorList>
            <person name="Geib S."/>
        </authorList>
    </citation>
    <scope>NUCLEOTIDE SEQUENCE</scope>
</reference>
<evidence type="ECO:0000259" key="6">
    <source>
        <dbReference type="Pfam" id="PF05699"/>
    </source>
</evidence>
<proteinExistence type="predicted"/>
<dbReference type="Pfam" id="PF05699">
    <property type="entry name" value="Dimer_Tnp_hAT"/>
    <property type="match status" value="1"/>
</dbReference>
<dbReference type="InterPro" id="IPR052035">
    <property type="entry name" value="ZnF_BED_domain_contain"/>
</dbReference>